<dbReference type="Proteomes" id="UP000236161">
    <property type="component" value="Unassembled WGS sequence"/>
</dbReference>
<feature type="chain" id="PRO_5014188876" evidence="2">
    <location>
        <begin position="24"/>
        <end position="152"/>
    </location>
</feature>
<keyword evidence="2" id="KW-0732">Signal</keyword>
<organism evidence="3 4">
    <name type="scientific">Apostasia shenzhenica</name>
    <dbReference type="NCBI Taxonomy" id="1088818"/>
    <lineage>
        <taxon>Eukaryota</taxon>
        <taxon>Viridiplantae</taxon>
        <taxon>Streptophyta</taxon>
        <taxon>Embryophyta</taxon>
        <taxon>Tracheophyta</taxon>
        <taxon>Spermatophyta</taxon>
        <taxon>Magnoliopsida</taxon>
        <taxon>Liliopsida</taxon>
        <taxon>Asparagales</taxon>
        <taxon>Orchidaceae</taxon>
        <taxon>Apostasioideae</taxon>
        <taxon>Apostasia</taxon>
    </lineage>
</organism>
<dbReference type="AlphaFoldDB" id="A0A2I0ALB9"/>
<feature type="transmembrane region" description="Helical" evidence="1">
    <location>
        <begin position="43"/>
        <end position="67"/>
    </location>
</feature>
<keyword evidence="1" id="KW-1133">Transmembrane helix</keyword>
<reference evidence="3 4" key="1">
    <citation type="journal article" date="2017" name="Nature">
        <title>The Apostasia genome and the evolution of orchids.</title>
        <authorList>
            <person name="Zhang G.Q."/>
            <person name="Liu K.W."/>
            <person name="Li Z."/>
            <person name="Lohaus R."/>
            <person name="Hsiao Y.Y."/>
            <person name="Niu S.C."/>
            <person name="Wang J.Y."/>
            <person name="Lin Y.C."/>
            <person name="Xu Q."/>
            <person name="Chen L.J."/>
            <person name="Yoshida K."/>
            <person name="Fujiwara S."/>
            <person name="Wang Z.W."/>
            <person name="Zhang Y.Q."/>
            <person name="Mitsuda N."/>
            <person name="Wang M."/>
            <person name="Liu G.H."/>
            <person name="Pecoraro L."/>
            <person name="Huang H.X."/>
            <person name="Xiao X.J."/>
            <person name="Lin M."/>
            <person name="Wu X.Y."/>
            <person name="Wu W.L."/>
            <person name="Chen Y.Y."/>
            <person name="Chang S.B."/>
            <person name="Sakamoto S."/>
            <person name="Ohme-Takagi M."/>
            <person name="Yagi M."/>
            <person name="Zeng S.J."/>
            <person name="Shen C.Y."/>
            <person name="Yeh C.M."/>
            <person name="Luo Y.B."/>
            <person name="Tsai W.C."/>
            <person name="Van de Peer Y."/>
            <person name="Liu Z.J."/>
        </authorList>
    </citation>
    <scope>NUCLEOTIDE SEQUENCE [LARGE SCALE GENOMIC DNA]</scope>
    <source>
        <strain evidence="4">cv. Shenzhen</strain>
        <tissue evidence="3">Stem</tissue>
    </source>
</reference>
<keyword evidence="1" id="KW-0812">Transmembrane</keyword>
<dbReference type="EMBL" id="KZ451973">
    <property type="protein sequence ID" value="PKA56362.1"/>
    <property type="molecule type" value="Genomic_DNA"/>
</dbReference>
<sequence length="152" mass="16807">MTFISHCLRLLLLLLFLIPLVTTSATAQPRVINTGWNLVTNANVAFFIARFAVGVLHVNGIGVFQIISVTSVMRYQVLSFEHSDIETLRTTYSVRVVGYFIGPAAIWHASQQVVKLVDLGILFSVLGSPLKLDNPSTVGRDHFKVLVLGHLY</sequence>
<proteinExistence type="predicted"/>
<name>A0A2I0ALB9_9ASPA</name>
<evidence type="ECO:0000313" key="3">
    <source>
        <dbReference type="EMBL" id="PKA56362.1"/>
    </source>
</evidence>
<evidence type="ECO:0000256" key="1">
    <source>
        <dbReference type="SAM" id="Phobius"/>
    </source>
</evidence>
<protein>
    <submittedName>
        <fullName evidence="3">Uncharacterized protein</fullName>
    </submittedName>
</protein>
<accession>A0A2I0ALB9</accession>
<keyword evidence="1" id="KW-0472">Membrane</keyword>
<gene>
    <name evidence="3" type="ORF">AXF42_Ash014865</name>
</gene>
<evidence type="ECO:0000313" key="4">
    <source>
        <dbReference type="Proteomes" id="UP000236161"/>
    </source>
</evidence>
<feature type="signal peptide" evidence="2">
    <location>
        <begin position="1"/>
        <end position="23"/>
    </location>
</feature>
<keyword evidence="4" id="KW-1185">Reference proteome</keyword>
<evidence type="ECO:0000256" key="2">
    <source>
        <dbReference type="SAM" id="SignalP"/>
    </source>
</evidence>